<evidence type="ECO:0000313" key="2">
    <source>
        <dbReference type="EMBL" id="KPE50905.1"/>
    </source>
</evidence>
<protein>
    <submittedName>
        <fullName evidence="2">Uncharacterized protein</fullName>
    </submittedName>
</protein>
<dbReference type="Pfam" id="PF13644">
    <property type="entry name" value="DKNYY"/>
    <property type="match status" value="1"/>
</dbReference>
<keyword evidence="1" id="KW-0812">Transmembrane</keyword>
<evidence type="ECO:0000313" key="3">
    <source>
        <dbReference type="Proteomes" id="UP000037953"/>
    </source>
</evidence>
<evidence type="ECO:0000256" key="1">
    <source>
        <dbReference type="SAM" id="Phobius"/>
    </source>
</evidence>
<accession>A0A0N0ZXR8</accession>
<dbReference type="Proteomes" id="UP000037953">
    <property type="component" value="Unassembled WGS sequence"/>
</dbReference>
<dbReference type="AlphaFoldDB" id="A0A0N0ZXR8"/>
<gene>
    <name evidence="2" type="ORF">AOB46_11890</name>
</gene>
<comment type="caution">
    <text evidence="2">The sequence shown here is derived from an EMBL/GenBank/DDBJ whole genome shotgun (WGS) entry which is preliminary data.</text>
</comment>
<dbReference type="OrthoDB" id="701311at2"/>
<reference evidence="3" key="2">
    <citation type="submission" date="2015-09" db="EMBL/GenBank/DDBJ databases">
        <title>Draft genome sequence of a multidrug-resistant Chryseobacterium indologenes isolate from Malaysia.</title>
        <authorList>
            <person name="Yu C.Y."/>
            <person name="Ang G.Y."/>
            <person name="Chan K.-G."/>
        </authorList>
    </citation>
    <scope>NUCLEOTIDE SEQUENCE [LARGE SCALE GENOMIC DNA]</scope>
    <source>
        <strain evidence="3">CI_885</strain>
    </source>
</reference>
<feature type="transmembrane region" description="Helical" evidence="1">
    <location>
        <begin position="7"/>
        <end position="25"/>
    </location>
</feature>
<keyword evidence="1" id="KW-0472">Membrane</keyword>
<proteinExistence type="predicted"/>
<dbReference type="PATRIC" id="fig|253.9.peg.4221"/>
<dbReference type="InterPro" id="IPR027375">
    <property type="entry name" value="DKNYY"/>
</dbReference>
<dbReference type="RefSeq" id="WP_062699564.1">
    <property type="nucleotide sequence ID" value="NZ_LJOD01000007.1"/>
</dbReference>
<name>A0A0N0ZXR8_CHRID</name>
<reference evidence="2 3" key="1">
    <citation type="journal article" date="2015" name="Genom Data">
        <title>Draft genome sequence of a multidrug-resistant Chryseobacterium indologenes isolate from Malaysia.</title>
        <authorList>
            <person name="Yu C.Y."/>
            <person name="Ang G.Y."/>
            <person name="Cheng H.J."/>
            <person name="Cheong Y.M."/>
            <person name="Yin W.F."/>
            <person name="Chan K.G."/>
        </authorList>
    </citation>
    <scope>NUCLEOTIDE SEQUENCE [LARGE SCALE GENOMIC DNA]</scope>
    <source>
        <strain evidence="2 3">CI_885</strain>
    </source>
</reference>
<dbReference type="EMBL" id="LJOD01000007">
    <property type="protein sequence ID" value="KPE50905.1"/>
    <property type="molecule type" value="Genomic_DNA"/>
</dbReference>
<sequence>MKIFKSILIFVMVAFALLGIGTYFYPLQYNGNCHEGNIYRYKAGIYQIATGVSDKKEYKKIGGLSMFLGFKPVTCPEEIEKQHFEAVVKSIDSTNQALGWKLQENGLWISRKGDLAIKEIIAVGPEGMKQADHYITRMGFNDGESLKKIVDTATFQKLNTCFYKDKNHVYRYYGMAYGGSFFVFPEADPATFEVLSECYAKDKNYIYESRQGILDNVDYKTFTTKNSLAGCFAKDSNGYLQWGDRISEESMKDMYVQRAIKELK</sequence>
<organism evidence="2 3">
    <name type="scientific">Chryseobacterium indologenes</name>
    <name type="common">Flavobacterium indologenes</name>
    <dbReference type="NCBI Taxonomy" id="253"/>
    <lineage>
        <taxon>Bacteria</taxon>
        <taxon>Pseudomonadati</taxon>
        <taxon>Bacteroidota</taxon>
        <taxon>Flavobacteriia</taxon>
        <taxon>Flavobacteriales</taxon>
        <taxon>Weeksellaceae</taxon>
        <taxon>Chryseobacterium group</taxon>
        <taxon>Chryseobacterium</taxon>
    </lineage>
</organism>
<keyword evidence="1" id="KW-1133">Transmembrane helix</keyword>